<keyword evidence="3 6" id="KW-0812">Transmembrane</keyword>
<feature type="transmembrane region" description="Helical" evidence="6">
    <location>
        <begin position="89"/>
        <end position="108"/>
    </location>
</feature>
<feature type="transmembrane region" description="Helical" evidence="6">
    <location>
        <begin position="408"/>
        <end position="426"/>
    </location>
</feature>
<evidence type="ECO:0000313" key="9">
    <source>
        <dbReference type="Proteomes" id="UP001152885"/>
    </source>
</evidence>
<evidence type="ECO:0000256" key="5">
    <source>
        <dbReference type="ARBA" id="ARBA00023136"/>
    </source>
</evidence>
<name>A0A9W4TVA9_9ASCO</name>
<evidence type="ECO:0000259" key="7">
    <source>
        <dbReference type="PROSITE" id="PS50850"/>
    </source>
</evidence>
<dbReference type="Proteomes" id="UP001152885">
    <property type="component" value="Unassembled WGS sequence"/>
</dbReference>
<feature type="transmembrane region" description="Helical" evidence="6">
    <location>
        <begin position="369"/>
        <end position="388"/>
    </location>
</feature>
<dbReference type="EMBL" id="CANTUO010000003">
    <property type="protein sequence ID" value="CAI5759004.1"/>
    <property type="molecule type" value="Genomic_DNA"/>
</dbReference>
<feature type="transmembrane region" description="Helical" evidence="6">
    <location>
        <begin position="58"/>
        <end position="77"/>
    </location>
</feature>
<comment type="subcellular location">
    <subcellularLocation>
        <location evidence="1">Membrane</location>
        <topology evidence="1">Multi-pass membrane protein</topology>
    </subcellularLocation>
</comment>
<dbReference type="Gene3D" id="1.20.1250.20">
    <property type="entry name" value="MFS general substrate transporter like domains"/>
    <property type="match status" value="1"/>
</dbReference>
<feature type="transmembrane region" description="Helical" evidence="6">
    <location>
        <begin position="114"/>
        <end position="134"/>
    </location>
</feature>
<dbReference type="InterPro" id="IPR011701">
    <property type="entry name" value="MFS"/>
</dbReference>
<dbReference type="AlphaFoldDB" id="A0A9W4TVA9"/>
<accession>A0A9W4TVA9</accession>
<keyword evidence="5 6" id="KW-0472">Membrane</keyword>
<dbReference type="PANTHER" id="PTHR23504:SF15">
    <property type="entry name" value="MAJOR FACILITATOR SUPERFAMILY (MFS) PROFILE DOMAIN-CONTAINING PROTEIN"/>
    <property type="match status" value="1"/>
</dbReference>
<feature type="transmembrane region" description="Helical" evidence="6">
    <location>
        <begin position="335"/>
        <end position="357"/>
    </location>
</feature>
<reference evidence="8" key="1">
    <citation type="submission" date="2022-12" db="EMBL/GenBank/DDBJ databases">
        <authorList>
            <person name="Brejova B."/>
        </authorList>
    </citation>
    <scope>NUCLEOTIDE SEQUENCE</scope>
</reference>
<protein>
    <recommendedName>
        <fullName evidence="7">Major facilitator superfamily (MFS) profile domain-containing protein</fullName>
    </recommendedName>
</protein>
<dbReference type="CDD" id="cd17330">
    <property type="entry name" value="MFS_SLC46_TetA_like"/>
    <property type="match status" value="1"/>
</dbReference>
<dbReference type="PANTHER" id="PTHR23504">
    <property type="entry name" value="MAJOR FACILITATOR SUPERFAMILY DOMAIN-CONTAINING PROTEIN 10"/>
    <property type="match status" value="1"/>
</dbReference>
<dbReference type="PROSITE" id="PS50850">
    <property type="entry name" value="MFS"/>
    <property type="match status" value="1"/>
</dbReference>
<evidence type="ECO:0000256" key="2">
    <source>
        <dbReference type="ARBA" id="ARBA00022448"/>
    </source>
</evidence>
<dbReference type="InterPro" id="IPR036259">
    <property type="entry name" value="MFS_trans_sf"/>
</dbReference>
<dbReference type="OrthoDB" id="10262656at2759"/>
<dbReference type="GO" id="GO:0016020">
    <property type="term" value="C:membrane"/>
    <property type="evidence" value="ECO:0007669"/>
    <property type="project" value="UniProtKB-SubCell"/>
</dbReference>
<feature type="transmembrane region" description="Helical" evidence="6">
    <location>
        <begin position="190"/>
        <end position="209"/>
    </location>
</feature>
<organism evidence="8 9">
    <name type="scientific">Candida verbasci</name>
    <dbReference type="NCBI Taxonomy" id="1227364"/>
    <lineage>
        <taxon>Eukaryota</taxon>
        <taxon>Fungi</taxon>
        <taxon>Dikarya</taxon>
        <taxon>Ascomycota</taxon>
        <taxon>Saccharomycotina</taxon>
        <taxon>Pichiomycetes</taxon>
        <taxon>Debaryomycetaceae</taxon>
        <taxon>Candida/Lodderomyces clade</taxon>
        <taxon>Candida</taxon>
    </lineage>
</organism>
<dbReference type="InterPro" id="IPR020846">
    <property type="entry name" value="MFS_dom"/>
</dbReference>
<feature type="transmembrane region" description="Helical" evidence="6">
    <location>
        <begin position="146"/>
        <end position="170"/>
    </location>
</feature>
<sequence length="499" mass="56652">MTQLTIREQLEGFPLFQMIVLGTLRLTEPISFSSIFAYLYFMIKSFNIASNDANISKYSGYLASAFSISQFLTSIQWGKASNKYGRKRIILLGCFGTAISMVILGISTNFYTALLARILMGLLNGNVAIMRTAVGEIAHEKRHQGIAFSNLSLIWSFGKSIGGFLGGWLTDVDKFRETQEVEERFPFIKINLIVAAMIIVFMLQGWLFLEETHEKQKNRRDIGLEIGDFIRRSLGFEVPQRPWQIKLPDSTEEHLVDDFELSSFSTDSEDTITDEKQQLLTKPIIIRIINNFLMSFSNIIYTDFFPIFLAKTLEVNHLKFPFDIKGGFGYSSKPIGNLISITGIIGVVMVSLLFPIITKHFELLTSFRLGLSITPFIYITIPLIIFTLPEYNPKSSYFITNSLLYINSILQSFLTSINFSQMFILIHSASPKQHRAIINSYTISCTSLARFIAPLIFGWIMANFDHIGKGGLSWWFLAIVCFISYVNSFFLKESDEIIG</sequence>
<gene>
    <name evidence="8" type="ORF">CANVERA_P3513</name>
</gene>
<evidence type="ECO:0000256" key="6">
    <source>
        <dbReference type="SAM" id="Phobius"/>
    </source>
</evidence>
<dbReference type="GO" id="GO:0022857">
    <property type="term" value="F:transmembrane transporter activity"/>
    <property type="evidence" value="ECO:0007669"/>
    <property type="project" value="InterPro"/>
</dbReference>
<dbReference type="Pfam" id="PF07690">
    <property type="entry name" value="MFS_1"/>
    <property type="match status" value="1"/>
</dbReference>
<proteinExistence type="predicted"/>
<feature type="transmembrane region" description="Helical" evidence="6">
    <location>
        <begin position="472"/>
        <end position="491"/>
    </location>
</feature>
<feature type="domain" description="Major facilitator superfamily (MFS) profile" evidence="7">
    <location>
        <begin position="17"/>
        <end position="496"/>
    </location>
</feature>
<feature type="transmembrane region" description="Helical" evidence="6">
    <location>
        <begin position="288"/>
        <end position="309"/>
    </location>
</feature>
<keyword evidence="2" id="KW-0813">Transport</keyword>
<comment type="caution">
    <text evidence="8">The sequence shown here is derived from an EMBL/GenBank/DDBJ whole genome shotgun (WGS) entry which is preliminary data.</text>
</comment>
<keyword evidence="4 6" id="KW-1133">Transmembrane helix</keyword>
<evidence type="ECO:0000256" key="3">
    <source>
        <dbReference type="ARBA" id="ARBA00022692"/>
    </source>
</evidence>
<feature type="transmembrane region" description="Helical" evidence="6">
    <location>
        <begin position="12"/>
        <end position="38"/>
    </location>
</feature>
<evidence type="ECO:0000256" key="4">
    <source>
        <dbReference type="ARBA" id="ARBA00022989"/>
    </source>
</evidence>
<keyword evidence="9" id="KW-1185">Reference proteome</keyword>
<feature type="transmembrane region" description="Helical" evidence="6">
    <location>
        <begin position="438"/>
        <end position="460"/>
    </location>
</feature>
<dbReference type="SUPFAM" id="SSF103473">
    <property type="entry name" value="MFS general substrate transporter"/>
    <property type="match status" value="1"/>
</dbReference>
<evidence type="ECO:0000313" key="8">
    <source>
        <dbReference type="EMBL" id="CAI5759004.1"/>
    </source>
</evidence>
<evidence type="ECO:0000256" key="1">
    <source>
        <dbReference type="ARBA" id="ARBA00004141"/>
    </source>
</evidence>